<sequence length="306" mass="34136">MHVIQSSAKHLDILASKPSKNAISHKGYFVNGYKFHTRDYGETLTTCNYGVCVRGEMYNSEESDYYRLVDEILELKYFGRGRSTIVMFKCTWFDNENGVVVNKNNMVDVKPKSRLQTNDPFCLASQAEQVFYVPYCGVVCKPSRQGSKGSQQQHSGGKQTSHRADRRYVPYESTPSHGDARARSHESTPTSSGGSIRTLHESPNTSHGGTSHEGSIPISQDFIPTIPKHSTRHSTVTPLADVDPVHVEPVGGYLGLLQQMNPNGGFTMTRVSMREMATLRHMVQITRTYLLMVPFMVPLGDDLSLV</sequence>
<reference evidence="3 4" key="1">
    <citation type="journal article" date="2017" name="Nat. Commun.">
        <title>Genome assembly with in vitro proximity ligation data and whole-genome triplication in lettuce.</title>
        <authorList>
            <person name="Reyes-Chin-Wo S."/>
            <person name="Wang Z."/>
            <person name="Yang X."/>
            <person name="Kozik A."/>
            <person name="Arikit S."/>
            <person name="Song C."/>
            <person name="Xia L."/>
            <person name="Froenicke L."/>
            <person name="Lavelle D.O."/>
            <person name="Truco M.J."/>
            <person name="Xia R."/>
            <person name="Zhu S."/>
            <person name="Xu C."/>
            <person name="Xu H."/>
            <person name="Xu X."/>
            <person name="Cox K."/>
            <person name="Korf I."/>
            <person name="Meyers B.C."/>
            <person name="Michelmore R.W."/>
        </authorList>
    </citation>
    <scope>NUCLEOTIDE SEQUENCE [LARGE SCALE GENOMIC DNA]</scope>
    <source>
        <strain evidence="4">cv. Salinas</strain>
        <tissue evidence="3">Seedlings</tissue>
    </source>
</reference>
<dbReference type="AlphaFoldDB" id="A0A9R1VXK2"/>
<feature type="compositionally biased region" description="Polar residues" evidence="1">
    <location>
        <begin position="187"/>
        <end position="213"/>
    </location>
</feature>
<organism evidence="3 4">
    <name type="scientific">Lactuca sativa</name>
    <name type="common">Garden lettuce</name>
    <dbReference type="NCBI Taxonomy" id="4236"/>
    <lineage>
        <taxon>Eukaryota</taxon>
        <taxon>Viridiplantae</taxon>
        <taxon>Streptophyta</taxon>
        <taxon>Embryophyta</taxon>
        <taxon>Tracheophyta</taxon>
        <taxon>Spermatophyta</taxon>
        <taxon>Magnoliopsida</taxon>
        <taxon>eudicotyledons</taxon>
        <taxon>Gunneridae</taxon>
        <taxon>Pentapetalae</taxon>
        <taxon>asterids</taxon>
        <taxon>campanulids</taxon>
        <taxon>Asterales</taxon>
        <taxon>Asteraceae</taxon>
        <taxon>Cichorioideae</taxon>
        <taxon>Cichorieae</taxon>
        <taxon>Lactucinae</taxon>
        <taxon>Lactuca</taxon>
    </lineage>
</organism>
<dbReference type="Pfam" id="PF13952">
    <property type="entry name" value="DUF4216"/>
    <property type="match status" value="1"/>
</dbReference>
<dbReference type="EMBL" id="NBSK02000004">
    <property type="protein sequence ID" value="KAJ0212303.1"/>
    <property type="molecule type" value="Genomic_DNA"/>
</dbReference>
<accession>A0A9R1VXK2</accession>
<name>A0A9R1VXK2_LACSA</name>
<evidence type="ECO:0000313" key="4">
    <source>
        <dbReference type="Proteomes" id="UP000235145"/>
    </source>
</evidence>
<feature type="domain" description="DUF4216" evidence="2">
    <location>
        <begin position="73"/>
        <end position="135"/>
    </location>
</feature>
<dbReference type="PANTHER" id="PTHR48258:SF4">
    <property type="entry name" value="DUF4216 DOMAIN-CONTAINING PROTEIN"/>
    <property type="match status" value="1"/>
</dbReference>
<evidence type="ECO:0000256" key="1">
    <source>
        <dbReference type="SAM" id="MobiDB-lite"/>
    </source>
</evidence>
<feature type="compositionally biased region" description="Low complexity" evidence="1">
    <location>
        <begin position="145"/>
        <end position="159"/>
    </location>
</feature>
<dbReference type="InterPro" id="IPR025312">
    <property type="entry name" value="DUF4216"/>
</dbReference>
<protein>
    <recommendedName>
        <fullName evidence="2">DUF4216 domain-containing protein</fullName>
    </recommendedName>
</protein>
<comment type="caution">
    <text evidence="3">The sequence shown here is derived from an EMBL/GenBank/DDBJ whole genome shotgun (WGS) entry which is preliminary data.</text>
</comment>
<keyword evidence="4" id="KW-1185">Reference proteome</keyword>
<dbReference type="PANTHER" id="PTHR48258">
    <property type="entry name" value="DUF4218 DOMAIN-CONTAINING PROTEIN-RELATED"/>
    <property type="match status" value="1"/>
</dbReference>
<proteinExistence type="predicted"/>
<evidence type="ECO:0000259" key="2">
    <source>
        <dbReference type="Pfam" id="PF13952"/>
    </source>
</evidence>
<feature type="region of interest" description="Disordered" evidence="1">
    <location>
        <begin position="144"/>
        <end position="221"/>
    </location>
</feature>
<evidence type="ECO:0000313" key="3">
    <source>
        <dbReference type="EMBL" id="KAJ0212303.1"/>
    </source>
</evidence>
<dbReference type="Proteomes" id="UP000235145">
    <property type="component" value="Unassembled WGS sequence"/>
</dbReference>
<gene>
    <name evidence="3" type="ORF">LSAT_V11C400204920</name>
</gene>